<feature type="region of interest" description="Disordered" evidence="1">
    <location>
        <begin position="21"/>
        <end position="57"/>
    </location>
</feature>
<evidence type="ECO:0000256" key="1">
    <source>
        <dbReference type="SAM" id="MobiDB-lite"/>
    </source>
</evidence>
<evidence type="ECO:0000313" key="2">
    <source>
        <dbReference type="EMBL" id="KAK9884965.1"/>
    </source>
</evidence>
<sequence>MKSYLTKIIWMLKRKMEIPQKMKQKQMHMMPKIPTREENPITVKRQRKPPAWHKDYFDNSTNRIDKEEWNTAVMTELDASKKELNLDRGPFFQVGIHNQEGP</sequence>
<keyword evidence="3" id="KW-1185">Reference proteome</keyword>
<proteinExistence type="predicted"/>
<gene>
    <name evidence="2" type="ORF">WA026_009200</name>
</gene>
<comment type="caution">
    <text evidence="2">The sequence shown here is derived from an EMBL/GenBank/DDBJ whole genome shotgun (WGS) entry which is preliminary data.</text>
</comment>
<name>A0AAW1UR03_9CUCU</name>
<reference evidence="2 3" key="1">
    <citation type="submission" date="2023-03" db="EMBL/GenBank/DDBJ databases">
        <title>Genome insight into feeding habits of ladybird beetles.</title>
        <authorList>
            <person name="Li H.-S."/>
            <person name="Huang Y.-H."/>
            <person name="Pang H."/>
        </authorList>
    </citation>
    <scope>NUCLEOTIDE SEQUENCE [LARGE SCALE GENOMIC DNA]</scope>
    <source>
        <strain evidence="2">SYSU_2023b</strain>
        <tissue evidence="2">Whole body</tissue>
    </source>
</reference>
<evidence type="ECO:0000313" key="3">
    <source>
        <dbReference type="Proteomes" id="UP001431783"/>
    </source>
</evidence>
<accession>A0AAW1UR03</accession>
<organism evidence="2 3">
    <name type="scientific">Henosepilachna vigintioctopunctata</name>
    <dbReference type="NCBI Taxonomy" id="420089"/>
    <lineage>
        <taxon>Eukaryota</taxon>
        <taxon>Metazoa</taxon>
        <taxon>Ecdysozoa</taxon>
        <taxon>Arthropoda</taxon>
        <taxon>Hexapoda</taxon>
        <taxon>Insecta</taxon>
        <taxon>Pterygota</taxon>
        <taxon>Neoptera</taxon>
        <taxon>Endopterygota</taxon>
        <taxon>Coleoptera</taxon>
        <taxon>Polyphaga</taxon>
        <taxon>Cucujiformia</taxon>
        <taxon>Coccinelloidea</taxon>
        <taxon>Coccinellidae</taxon>
        <taxon>Epilachninae</taxon>
        <taxon>Epilachnini</taxon>
        <taxon>Henosepilachna</taxon>
    </lineage>
</organism>
<dbReference type="EMBL" id="JARQZJ010000094">
    <property type="protein sequence ID" value="KAK9884965.1"/>
    <property type="molecule type" value="Genomic_DNA"/>
</dbReference>
<protein>
    <submittedName>
        <fullName evidence="2">Uncharacterized protein</fullName>
    </submittedName>
</protein>
<dbReference type="Proteomes" id="UP001431783">
    <property type="component" value="Unassembled WGS sequence"/>
</dbReference>
<dbReference type="AlphaFoldDB" id="A0AAW1UR03"/>